<keyword evidence="5" id="KW-0238">DNA-binding</keyword>
<dbReference type="AlphaFoldDB" id="A0A2I1C4L7"/>
<dbReference type="VEuPathDB" id="FungiDB:P174DRAFT_461076"/>
<dbReference type="Gene3D" id="4.10.240.10">
    <property type="entry name" value="Zn(2)-C6 fungal-type DNA-binding domain"/>
    <property type="match status" value="1"/>
</dbReference>
<dbReference type="InterPro" id="IPR036864">
    <property type="entry name" value="Zn2-C6_fun-type_DNA-bd_sf"/>
</dbReference>
<dbReference type="SUPFAM" id="SSF57701">
    <property type="entry name" value="Zn2/Cys6 DNA-binding domain"/>
    <property type="match status" value="1"/>
</dbReference>
<dbReference type="GO" id="GO:0006351">
    <property type="term" value="P:DNA-templated transcription"/>
    <property type="evidence" value="ECO:0007669"/>
    <property type="project" value="InterPro"/>
</dbReference>
<dbReference type="GeneID" id="36537292"/>
<dbReference type="SMART" id="SM00906">
    <property type="entry name" value="Fungal_trans"/>
    <property type="match status" value="1"/>
</dbReference>
<dbReference type="PROSITE" id="PS50048">
    <property type="entry name" value="ZN2_CY6_FUNGAL_2"/>
    <property type="match status" value="1"/>
</dbReference>
<keyword evidence="4" id="KW-0805">Transcription regulation</keyword>
<keyword evidence="6" id="KW-0804">Transcription</keyword>
<dbReference type="Proteomes" id="UP000234474">
    <property type="component" value="Unassembled WGS sequence"/>
</dbReference>
<dbReference type="InterPro" id="IPR007219">
    <property type="entry name" value="XnlR_reg_dom"/>
</dbReference>
<evidence type="ECO:0000256" key="3">
    <source>
        <dbReference type="ARBA" id="ARBA00022833"/>
    </source>
</evidence>
<dbReference type="FunFam" id="4.10.240.10:FF:000035">
    <property type="entry name" value="C6 transcription factor, putative (AFU_orthologue AFUA_4G12570)"/>
    <property type="match status" value="1"/>
</dbReference>
<comment type="subcellular location">
    <subcellularLocation>
        <location evidence="1">Nucleus</location>
    </subcellularLocation>
</comment>
<dbReference type="PANTHER" id="PTHR47782">
    <property type="entry name" value="ZN(II)2CYS6 TRANSCRIPTION FACTOR (EUROFUNG)-RELATED"/>
    <property type="match status" value="1"/>
</dbReference>
<dbReference type="SMART" id="SM00066">
    <property type="entry name" value="GAL4"/>
    <property type="match status" value="1"/>
</dbReference>
<keyword evidence="2" id="KW-0479">Metal-binding</keyword>
<evidence type="ECO:0000256" key="6">
    <source>
        <dbReference type="ARBA" id="ARBA00023163"/>
    </source>
</evidence>
<name>A0A2I1C4L7_ASPN1</name>
<evidence type="ECO:0000256" key="7">
    <source>
        <dbReference type="ARBA" id="ARBA00023242"/>
    </source>
</evidence>
<comment type="caution">
    <text evidence="9">The sequence shown here is derived from an EMBL/GenBank/DDBJ whole genome shotgun (WGS) entry which is preliminary data.</text>
</comment>
<dbReference type="Pfam" id="PF00172">
    <property type="entry name" value="Zn_clus"/>
    <property type="match status" value="1"/>
</dbReference>
<dbReference type="GO" id="GO:0043565">
    <property type="term" value="F:sequence-specific DNA binding"/>
    <property type="evidence" value="ECO:0007669"/>
    <property type="project" value="TreeGrafter"/>
</dbReference>
<dbReference type="CDD" id="cd00067">
    <property type="entry name" value="GAL4"/>
    <property type="match status" value="1"/>
</dbReference>
<dbReference type="InterPro" id="IPR052202">
    <property type="entry name" value="Yeast_MetPath_Reg"/>
</dbReference>
<keyword evidence="7" id="KW-0539">Nucleus</keyword>
<evidence type="ECO:0000313" key="10">
    <source>
        <dbReference type="Proteomes" id="UP000234474"/>
    </source>
</evidence>
<gene>
    <name evidence="9" type="ORF">P174DRAFT_461076</name>
</gene>
<reference evidence="10" key="1">
    <citation type="journal article" date="2018" name="Proc. Natl. Acad. Sci. U.S.A.">
        <title>Linking secondary metabolites to gene clusters through genome sequencing of six diverse Aspergillus species.</title>
        <authorList>
            <person name="Kaerboelling I."/>
            <person name="Vesth T.C."/>
            <person name="Frisvad J.C."/>
            <person name="Nybo J.L."/>
            <person name="Theobald S."/>
            <person name="Kuo A."/>
            <person name="Bowyer P."/>
            <person name="Matsuda Y."/>
            <person name="Mondo S."/>
            <person name="Lyhne E.K."/>
            <person name="Kogle M.E."/>
            <person name="Clum A."/>
            <person name="Lipzen A."/>
            <person name="Salamov A."/>
            <person name="Ngan C.Y."/>
            <person name="Daum C."/>
            <person name="Chiniquy J."/>
            <person name="Barry K."/>
            <person name="LaButti K."/>
            <person name="Haridas S."/>
            <person name="Simmons B.A."/>
            <person name="Magnuson J.K."/>
            <person name="Mortensen U.H."/>
            <person name="Larsen T.O."/>
            <person name="Grigoriev I.V."/>
            <person name="Baker S.E."/>
            <person name="Andersen M.R."/>
        </authorList>
    </citation>
    <scope>NUCLEOTIDE SEQUENCE [LARGE SCALE GENOMIC DNA]</scope>
    <source>
        <strain evidence="10">IBT 16806</strain>
    </source>
</reference>
<evidence type="ECO:0000256" key="5">
    <source>
        <dbReference type="ARBA" id="ARBA00023125"/>
    </source>
</evidence>
<dbReference type="Pfam" id="PF04082">
    <property type="entry name" value="Fungal_trans"/>
    <property type="match status" value="1"/>
</dbReference>
<dbReference type="EMBL" id="MSZS01000005">
    <property type="protein sequence ID" value="PKX92531.1"/>
    <property type="molecule type" value="Genomic_DNA"/>
</dbReference>
<dbReference type="OrthoDB" id="5319458at2759"/>
<sequence>MSTNSFLDKPLLKVSRPVAACSRCRTAKIKCDGKLPACSACERVGKASTCSGASDEFARGKERSYVASLEGYCERLEKQIASLRYRKESSSTDEIGTVRESSITSVSSPDCVAQSHRKEVSDIDDLVGDFGFLSVHLRLPSRSRSVNATSRDFHGITSSTSFANLLLSLAIAEPLPKLSLQSLPSRHEITPLLRHYFDNLYTQLPFFVETSFWTSVDAVYQSGGRFAKPFDHWILRLVLAISSASTSYQPGDGDHQRALSLISGALKYAEEVLRPGSVVGIQGILLLAQYSFFDPNHFRSWYLVGTAVRAMVDLGLHQDPPLEELSTPDHLDIRRIVYHCVYGLDRGVSTALERTLSLSDGSVNVALPSVTTAPGFALADASDVFLHSAQPAWHIVKIRQMLSSAYHNKYEYENEASLPNATSTWALCYKAQEWLENAPQNAAGPFTILYTLEFLYTTVIILSPMHRFIGTSDYSKVLLFERCMDYIRKLHQILETPSLVPLMTYLDVQRAYQVSSRFLDLLDRHSELVLNRSVPPLPNVPFETPEPPVIDNKDRVNCHARASVCLDYTQDLLQYCLRKWGIATLLDTFQTMSASARKRLMQSPAIYIPGAGPYVTGPPLHPSAGGGYPGYHQGHYGL</sequence>
<evidence type="ECO:0000256" key="2">
    <source>
        <dbReference type="ARBA" id="ARBA00022723"/>
    </source>
</evidence>
<dbReference type="InterPro" id="IPR001138">
    <property type="entry name" value="Zn2Cys6_DnaBD"/>
</dbReference>
<dbReference type="GO" id="GO:0045944">
    <property type="term" value="P:positive regulation of transcription by RNA polymerase II"/>
    <property type="evidence" value="ECO:0007669"/>
    <property type="project" value="TreeGrafter"/>
</dbReference>
<dbReference type="PANTHER" id="PTHR47782:SF2">
    <property type="entry name" value="TRANSCRIPTION FACTOR, PUTATIVE (AFU_ORTHOLOGUE AFUA_4G12570)-RELATED"/>
    <property type="match status" value="1"/>
</dbReference>
<dbReference type="RefSeq" id="XP_024681126.1">
    <property type="nucleotide sequence ID" value="XM_024829966.1"/>
</dbReference>
<dbReference type="GO" id="GO:0000981">
    <property type="term" value="F:DNA-binding transcription factor activity, RNA polymerase II-specific"/>
    <property type="evidence" value="ECO:0007669"/>
    <property type="project" value="InterPro"/>
</dbReference>
<keyword evidence="3" id="KW-0862">Zinc</keyword>
<proteinExistence type="predicted"/>
<dbReference type="STRING" id="1392255.A0A2I1C4L7"/>
<evidence type="ECO:0000313" key="9">
    <source>
        <dbReference type="EMBL" id="PKX92531.1"/>
    </source>
</evidence>
<dbReference type="PROSITE" id="PS00463">
    <property type="entry name" value="ZN2_CY6_FUNGAL_1"/>
    <property type="match status" value="1"/>
</dbReference>
<evidence type="ECO:0000256" key="1">
    <source>
        <dbReference type="ARBA" id="ARBA00004123"/>
    </source>
</evidence>
<dbReference type="GO" id="GO:0008270">
    <property type="term" value="F:zinc ion binding"/>
    <property type="evidence" value="ECO:0007669"/>
    <property type="project" value="InterPro"/>
</dbReference>
<evidence type="ECO:0000259" key="8">
    <source>
        <dbReference type="PROSITE" id="PS50048"/>
    </source>
</evidence>
<evidence type="ECO:0000256" key="4">
    <source>
        <dbReference type="ARBA" id="ARBA00023015"/>
    </source>
</evidence>
<feature type="domain" description="Zn(2)-C6 fungal-type" evidence="8">
    <location>
        <begin position="20"/>
        <end position="51"/>
    </location>
</feature>
<dbReference type="OMA" id="FPCFSET"/>
<dbReference type="GO" id="GO:0005634">
    <property type="term" value="C:nucleus"/>
    <property type="evidence" value="ECO:0007669"/>
    <property type="project" value="UniProtKB-SubCell"/>
</dbReference>
<protein>
    <submittedName>
        <fullName evidence="9">Putative C6 transcription factor</fullName>
    </submittedName>
</protein>
<accession>A0A2I1C4L7</accession>
<dbReference type="CDD" id="cd12148">
    <property type="entry name" value="fungal_TF_MHR"/>
    <property type="match status" value="1"/>
</dbReference>
<keyword evidence="10" id="KW-1185">Reference proteome</keyword>
<organism evidence="9 10">
    <name type="scientific">Aspergillus novofumigatus (strain IBT 16806)</name>
    <dbReference type="NCBI Taxonomy" id="1392255"/>
    <lineage>
        <taxon>Eukaryota</taxon>
        <taxon>Fungi</taxon>
        <taxon>Dikarya</taxon>
        <taxon>Ascomycota</taxon>
        <taxon>Pezizomycotina</taxon>
        <taxon>Eurotiomycetes</taxon>
        <taxon>Eurotiomycetidae</taxon>
        <taxon>Eurotiales</taxon>
        <taxon>Aspergillaceae</taxon>
        <taxon>Aspergillus</taxon>
        <taxon>Aspergillus subgen. Fumigati</taxon>
    </lineage>
</organism>